<protein>
    <submittedName>
        <fullName evidence="1">Uncharacterized protein</fullName>
    </submittedName>
</protein>
<dbReference type="KEGG" id="vg:40099845"/>
<evidence type="ECO:0000313" key="1">
    <source>
        <dbReference type="EMBL" id="AUX83364.1"/>
    </source>
</evidence>
<proteinExistence type="predicted"/>
<dbReference type="GeneID" id="40099845"/>
<accession>A0A2L0HPG4</accession>
<gene>
    <name evidence="1" type="primary">26</name>
    <name evidence="1" type="ORF">SEA_ELERI_26</name>
</gene>
<evidence type="ECO:0000313" key="2">
    <source>
        <dbReference type="Proteomes" id="UP000241926"/>
    </source>
</evidence>
<keyword evidence="2" id="KW-1185">Reference proteome</keyword>
<dbReference type="EMBL" id="MG839027">
    <property type="protein sequence ID" value="AUX83364.1"/>
    <property type="molecule type" value="Genomic_DNA"/>
</dbReference>
<sequence length="139" mass="15246">MAIDFSTSATQALTASYGHTAEKTWSTVRNFPSGPAKVLFTDISVGYISNIGFISYTFNFAVYRIGFYRNGYGAGYGKRNMTSVTKYWGVQSWVSMGSVPAGQYRMVTQSDYINNGPNGKNGPYPMPGEVRASFRIIVG</sequence>
<organism evidence="1 2">
    <name type="scientific">Microbacterium phage Eleri</name>
    <dbReference type="NCBI Taxonomy" id="2079581"/>
    <lineage>
        <taxon>Viruses</taxon>
        <taxon>Duplodnaviria</taxon>
        <taxon>Heunggongvirae</taxon>
        <taxon>Uroviricota</taxon>
        <taxon>Caudoviricetes</taxon>
        <taxon>Elerivirus</taxon>
        <taxon>Elerivirus eleri</taxon>
    </lineage>
</organism>
<dbReference type="RefSeq" id="YP_009623064.1">
    <property type="nucleotide sequence ID" value="NC_042109.1"/>
</dbReference>
<dbReference type="Proteomes" id="UP000241926">
    <property type="component" value="Segment"/>
</dbReference>
<reference evidence="1 2" key="1">
    <citation type="submission" date="2018-01" db="EMBL/GenBank/DDBJ databases">
        <authorList>
            <person name="Jones A.E."/>
            <person name="Sivanathan V."/>
            <person name="Betsko A.J."/>
            <person name="Aull H.G."/>
            <person name="Zack K.M."/>
            <person name="Kukan E.N."/>
            <person name="Garlena R.A."/>
            <person name="Russell D.A."/>
            <person name="Pope W.H."/>
            <person name="Jacobs-Sera D."/>
            <person name="Hatfull G.F."/>
        </authorList>
    </citation>
    <scope>NUCLEOTIDE SEQUENCE [LARGE SCALE GENOMIC DNA]</scope>
</reference>
<name>A0A2L0HPG4_9CAUD</name>